<feature type="compositionally biased region" description="Pro residues" evidence="1">
    <location>
        <begin position="78"/>
        <end position="88"/>
    </location>
</feature>
<feature type="region of interest" description="Disordered" evidence="1">
    <location>
        <begin position="1157"/>
        <end position="1177"/>
    </location>
</feature>
<accession>A0A0F9T5B9</accession>
<organism evidence="2">
    <name type="scientific">marine sediment metagenome</name>
    <dbReference type="NCBI Taxonomy" id="412755"/>
    <lineage>
        <taxon>unclassified sequences</taxon>
        <taxon>metagenomes</taxon>
        <taxon>ecological metagenomes</taxon>
    </lineage>
</organism>
<dbReference type="EMBL" id="LAZR01000328">
    <property type="protein sequence ID" value="KKN74354.1"/>
    <property type="molecule type" value="Genomic_DNA"/>
</dbReference>
<comment type="caution">
    <text evidence="2">The sequence shown here is derived from an EMBL/GenBank/DDBJ whole genome shotgun (WGS) entry which is preliminary data.</text>
</comment>
<sequence>MAFGETRRHREEREARQSDLYPELELSGIDGVFAVDRLRREESRPLTSVGMAVEDAMVRSRPPVDPEEELGAQRGFFQPPPDPLPQPREPSLAPVERLPTPQQPRPAFEIGPNLEPLSIERTREELATTRPGLPREAALDLDERIRLAFGEDEDVSRFDFGDLFSELGMAEARLEELTSRKGAPLSLLEERDTRQRVQQLREATSLAGPLTESDRGGLAQLVGITLQQLAAIPGGEQVLRRLTVETMVATSDVTKAEAGKRFDVMWESWPRWLQLVAEETFDPTNALLVAGGAVLAPRLLASSSRTARVLGEVLKPISKGPLAFPSEVGAAVGLRGAFEASEGAPLPVRLALGAVGAVAGVGAVRGAPRALAPIPDLAQGVRRYGDEVLTTLRGSGPLQAGEAGLRAEIVPGVPDAFARAKAALRGALAEENALRESGQTAAEITRERARRFGNYIPTLRRMRAAGLSEEDAALATTFERGVMRSTFADPIQIDSAAREAMFAELGRLLDTGVIDVPRHRTLRDILTRALAGTGFNQPAQMRMLREFLGDDIAEAVLVRSSANQMLSVAARIGRGGRRGPGGATLPSSGGPGIPTGPRGVTSTGRGRGATPRPIGGVPTPVPPEPALGGVGVLERGPIRRSGGRLLPSGEATVPGGITDLPEGRGVRAQPRPLRVDPEPVVEPALTGLGVLERDFIRRGGATLPGGGGVDLPSGPRGVTSTGIRRGAQTVATKPLQQAVEVAESHNRLLENILDVWNIPRSLKSSFDVSAWLRQGGLLGAKNIDAWTAALGPSLRALRNPEEARIILDQIQNGPKALIRNRAGVFFAEITDPNLQVRRLGDRWAVVNRETDQQIGLFRTKAEAEARLLPKLTQREEQFISRIASKIPGVGASERSFVVFLNKLRADVFDKFAAELSARNAEWFEYEELARMVNVFTGRGSLPKGHGDIISLLGNTFWSMRLIVARFEAPLMLFSKSPLVRREAAYSLGAFVAERMAVLGLGAAFGLWTVELNPRSSDLGKIKLPGGVRIDPWGGFQQMVVFANRLASGQIATTGSGNLRDVDRWELAWNFIRGKLSPSAATAVNIKEGENIIGEPMTPASVVGDLTIPLTPQDFWDGYRFGGIPGSAIAGTAGVIGFGAQSFQSFGDLQAAVAADLFPDKSPDEPLNREERRQVNADPRMQERIGGFEDDSGTPEQQLSFAFDNLDRVKTDAEAELRAAIDAGATALVLKDAIKQLKETRFIAADALLGSDTLQAALERTDQPVEDVLAEAYWSIDLQIHPETGSKDFEARDEERVAILQEAAERGVDLNYIAGFGEGTYRGTRFADERVREMVEQYDTDVQAAVESGLFELRDLAWEDMQRSFPATVEFDSMFDWRDAEIAKLVAQEMPPTRAERAVQQHPFKEAFDANKNMREQQWVIANTPSGLAAKADLWDFFTPTNEELDIIESFPRQPVAATP</sequence>
<evidence type="ECO:0000313" key="2">
    <source>
        <dbReference type="EMBL" id="KKN74354.1"/>
    </source>
</evidence>
<name>A0A0F9T5B9_9ZZZZ</name>
<feature type="region of interest" description="Disordered" evidence="1">
    <location>
        <begin position="573"/>
        <end position="671"/>
    </location>
</feature>
<feature type="region of interest" description="Disordered" evidence="1">
    <location>
        <begin position="56"/>
        <end position="94"/>
    </location>
</feature>
<gene>
    <name evidence="2" type="ORF">LCGC14_0391550</name>
</gene>
<evidence type="ECO:0000256" key="1">
    <source>
        <dbReference type="SAM" id="MobiDB-lite"/>
    </source>
</evidence>
<proteinExistence type="predicted"/>
<protein>
    <recommendedName>
        <fullName evidence="3">Large polyvalent protein associated domain-containing protein</fullName>
    </recommendedName>
</protein>
<reference evidence="2" key="1">
    <citation type="journal article" date="2015" name="Nature">
        <title>Complex archaea that bridge the gap between prokaryotes and eukaryotes.</title>
        <authorList>
            <person name="Spang A."/>
            <person name="Saw J.H."/>
            <person name="Jorgensen S.L."/>
            <person name="Zaremba-Niedzwiedzka K."/>
            <person name="Martijn J."/>
            <person name="Lind A.E."/>
            <person name="van Eijk R."/>
            <person name="Schleper C."/>
            <person name="Guy L."/>
            <person name="Ettema T.J."/>
        </authorList>
    </citation>
    <scope>NUCLEOTIDE SEQUENCE</scope>
</reference>
<evidence type="ECO:0008006" key="3">
    <source>
        <dbReference type="Google" id="ProtNLM"/>
    </source>
</evidence>